<feature type="compositionally biased region" description="Low complexity" evidence="1">
    <location>
        <begin position="434"/>
        <end position="446"/>
    </location>
</feature>
<feature type="region of interest" description="Disordered" evidence="1">
    <location>
        <begin position="273"/>
        <end position="626"/>
    </location>
</feature>
<feature type="compositionally biased region" description="Basic and acidic residues" evidence="1">
    <location>
        <begin position="566"/>
        <end position="575"/>
    </location>
</feature>
<feature type="compositionally biased region" description="Basic and acidic residues" evidence="1">
    <location>
        <begin position="488"/>
        <end position="498"/>
    </location>
</feature>
<evidence type="ECO:0000256" key="1">
    <source>
        <dbReference type="SAM" id="MobiDB-lite"/>
    </source>
</evidence>
<feature type="compositionally biased region" description="Low complexity" evidence="1">
    <location>
        <begin position="577"/>
        <end position="588"/>
    </location>
</feature>
<dbReference type="Proteomes" id="UP001432322">
    <property type="component" value="Unassembled WGS sequence"/>
</dbReference>
<feature type="non-terminal residue" evidence="2">
    <location>
        <position position="1"/>
    </location>
</feature>
<feature type="compositionally biased region" description="Basic and acidic residues" evidence="1">
    <location>
        <begin position="523"/>
        <end position="548"/>
    </location>
</feature>
<organism evidence="2 3">
    <name type="scientific">Pristionchus fissidentatus</name>
    <dbReference type="NCBI Taxonomy" id="1538716"/>
    <lineage>
        <taxon>Eukaryota</taxon>
        <taxon>Metazoa</taxon>
        <taxon>Ecdysozoa</taxon>
        <taxon>Nematoda</taxon>
        <taxon>Chromadorea</taxon>
        <taxon>Rhabditida</taxon>
        <taxon>Rhabditina</taxon>
        <taxon>Diplogasteromorpha</taxon>
        <taxon>Diplogasteroidea</taxon>
        <taxon>Neodiplogasteridae</taxon>
        <taxon>Pristionchus</taxon>
    </lineage>
</organism>
<accession>A0AAV5V0G8</accession>
<feature type="compositionally biased region" description="Acidic residues" evidence="1">
    <location>
        <begin position="600"/>
        <end position="618"/>
    </location>
</feature>
<proteinExistence type="predicted"/>
<protein>
    <submittedName>
        <fullName evidence="2">Uncharacterized protein</fullName>
    </submittedName>
</protein>
<sequence length="727" mass="79774">VKLQRMRSRRSAPVDSLSAHKNAIDRLSSSHRVVEALIDSAVEENAGKVLALRYEDSRVLKLYSCEQRCRYCAIAKCGVSVWHENHSSTRKSHRFLAPFNWIDDPADALLSSMIDVLRKLTSVPPLLILSLPRGSYGSQTPFVRALAFVLEQLPIRQMHVFLSTRGDDDDNYHFTALQRGVEEDACRTVQEVAALPLVDANTWTTTAAMPIYKFVDIACSVPANPIDAPANCFVLARNDAGAVTYRTSAFLPPEMWDECALDVPRALIEEWEERQQGEHGEDPVTDDPPQEESTVERRAVTCPLFITNSHPSGRMEEGGEERRMEGGREGGEEGRVEAIPDAVAELVTTVKQEIKEEPVDEVQEDTRMDTTENSQQSRMDDQPGAGAQPDDLPSITLHNACPLRPARRSGSSDPAVPVRPAGTTGLIGSIDSLGPTGPTGTAGSTSNDQQPRGVYVLDANGNRTMGSLAPLDRTPTSWKKTRGKRGKKGMETAEEPKQSPEPAAAAATVSAAGRKRGRPFGNKKKDEREKEATEKIPRGRKSGQEKKTVTNATPAGRKSIAKKRKASEEETKEEQTPAGRGRAVRGPRAAGGGEMKGGDGEEEDEERMEEERDDEEEGGQPVQNPYGAVDVFQTRRHGAEQRRAIAAKIRPTSPDNIMIGEIDRVIKELERNGDATGALVTQWMMVEQIVAPANNASLLEVLDEIASKYAMIRLQHPVMDPCVFFHD</sequence>
<keyword evidence="3" id="KW-1185">Reference proteome</keyword>
<dbReference type="AlphaFoldDB" id="A0AAV5V0G8"/>
<name>A0AAV5V0G8_9BILA</name>
<feature type="compositionally biased region" description="Basic and acidic residues" evidence="1">
    <location>
        <begin position="313"/>
        <end position="338"/>
    </location>
</feature>
<feature type="compositionally biased region" description="Basic and acidic residues" evidence="1">
    <location>
        <begin position="273"/>
        <end position="282"/>
    </location>
</feature>
<evidence type="ECO:0000313" key="2">
    <source>
        <dbReference type="EMBL" id="GMT11923.1"/>
    </source>
</evidence>
<evidence type="ECO:0000313" key="3">
    <source>
        <dbReference type="Proteomes" id="UP001432322"/>
    </source>
</evidence>
<comment type="caution">
    <text evidence="2">The sequence shown here is derived from an EMBL/GenBank/DDBJ whole genome shotgun (WGS) entry which is preliminary data.</text>
</comment>
<feature type="compositionally biased region" description="Low complexity" evidence="1">
    <location>
        <begin position="500"/>
        <end position="512"/>
    </location>
</feature>
<reference evidence="2" key="1">
    <citation type="submission" date="2023-10" db="EMBL/GenBank/DDBJ databases">
        <title>Genome assembly of Pristionchus species.</title>
        <authorList>
            <person name="Yoshida K."/>
            <person name="Sommer R.J."/>
        </authorList>
    </citation>
    <scope>NUCLEOTIDE SEQUENCE</scope>
    <source>
        <strain evidence="2">RS5133</strain>
    </source>
</reference>
<gene>
    <name evidence="2" type="ORF">PFISCL1PPCAC_3220</name>
</gene>
<feature type="compositionally biased region" description="Basic residues" evidence="1">
    <location>
        <begin position="513"/>
        <end position="522"/>
    </location>
</feature>
<dbReference type="EMBL" id="BTSY01000001">
    <property type="protein sequence ID" value="GMT11923.1"/>
    <property type="molecule type" value="Genomic_DNA"/>
</dbReference>